<dbReference type="HOGENOM" id="CLU_157174_0_0_9"/>
<dbReference type="Proteomes" id="UP000029278">
    <property type="component" value="Unassembled WGS sequence"/>
</dbReference>
<protein>
    <submittedName>
        <fullName evidence="1">Uncharacterized protein</fullName>
    </submittedName>
</protein>
<sequence length="119" mass="13368">MGHGYCSSIEKKEETPMPTLLESLYYGHLAPEGQVVPRDPEYRRMCGEMSEAMETWKEKLSGEEFTELEALIDLQQEIQGLELTETFTYGFKLGAALMIEVHSGYGAEGQLLSQRADEG</sequence>
<comment type="caution">
    <text evidence="1">The sequence shown here is derived from an EMBL/GenBank/DDBJ whole genome shotgun (WGS) entry which is preliminary data.</text>
</comment>
<dbReference type="AlphaFoldDB" id="A0A091A6N8"/>
<reference evidence="1 2" key="1">
    <citation type="submission" date="2014-04" db="EMBL/GenBank/DDBJ databases">
        <authorList>
            <person name="Bishop-Lilly K.A."/>
            <person name="Broomall S.M."/>
            <person name="Chain P.S."/>
            <person name="Chertkov O."/>
            <person name="Coyne S.R."/>
            <person name="Daligault H.E."/>
            <person name="Davenport K.W."/>
            <person name="Erkkila T."/>
            <person name="Frey K.G."/>
            <person name="Gibbons H.S."/>
            <person name="Gu W."/>
            <person name="Jaissle J."/>
            <person name="Johnson S.L."/>
            <person name="Koroleva G.I."/>
            <person name="Ladner J.T."/>
            <person name="Lo C.-C."/>
            <person name="Minogue T.D."/>
            <person name="Munk C."/>
            <person name="Palacios G.F."/>
            <person name="Redden C.L."/>
            <person name="Rosenzweig C.N."/>
            <person name="Scholz M.B."/>
            <person name="Teshima H."/>
            <person name="Xu Y."/>
        </authorList>
    </citation>
    <scope>NUCLEOTIDE SEQUENCE [LARGE SCALE GENOMIC DNA]</scope>
    <source>
        <strain evidence="1 2">8244</strain>
    </source>
</reference>
<proteinExistence type="predicted"/>
<keyword evidence="2" id="KW-1185">Reference proteome</keyword>
<evidence type="ECO:0000313" key="2">
    <source>
        <dbReference type="Proteomes" id="UP000029278"/>
    </source>
</evidence>
<dbReference type="InterPro" id="IPR049215">
    <property type="entry name" value="DUF6809"/>
</dbReference>
<name>A0A091A6N8_PAEMA</name>
<evidence type="ECO:0000313" key="1">
    <source>
        <dbReference type="EMBL" id="KFN11926.1"/>
    </source>
</evidence>
<gene>
    <name evidence="1" type="ORF">DJ90_6566</name>
</gene>
<organism evidence="1 2">
    <name type="scientific">Paenibacillus macerans</name>
    <name type="common">Bacillus macerans</name>
    <dbReference type="NCBI Taxonomy" id="44252"/>
    <lineage>
        <taxon>Bacteria</taxon>
        <taxon>Bacillati</taxon>
        <taxon>Bacillota</taxon>
        <taxon>Bacilli</taxon>
        <taxon>Bacillales</taxon>
        <taxon>Paenibacillaceae</taxon>
        <taxon>Paenibacillus</taxon>
    </lineage>
</organism>
<dbReference type="EMBL" id="JMQA01000004">
    <property type="protein sequence ID" value="KFN11926.1"/>
    <property type="molecule type" value="Genomic_DNA"/>
</dbReference>
<dbReference type="Pfam" id="PF20648">
    <property type="entry name" value="DUF6809"/>
    <property type="match status" value="1"/>
</dbReference>
<dbReference type="PATRIC" id="fig|44252.3.peg.393"/>
<accession>A0A091A6N8</accession>